<reference evidence="2" key="2">
    <citation type="journal article" date="2024" name="Plant">
        <title>Genomic evolution and insights into agronomic trait innovations of Sesamum species.</title>
        <authorList>
            <person name="Miao H."/>
            <person name="Wang L."/>
            <person name="Qu L."/>
            <person name="Liu H."/>
            <person name="Sun Y."/>
            <person name="Le M."/>
            <person name="Wang Q."/>
            <person name="Wei S."/>
            <person name="Zheng Y."/>
            <person name="Lin W."/>
            <person name="Duan Y."/>
            <person name="Cao H."/>
            <person name="Xiong S."/>
            <person name="Wang X."/>
            <person name="Wei L."/>
            <person name="Li C."/>
            <person name="Ma Q."/>
            <person name="Ju M."/>
            <person name="Zhao R."/>
            <person name="Li G."/>
            <person name="Mu C."/>
            <person name="Tian Q."/>
            <person name="Mei H."/>
            <person name="Zhang T."/>
            <person name="Gao T."/>
            <person name="Zhang H."/>
        </authorList>
    </citation>
    <scope>NUCLEOTIDE SEQUENCE</scope>
    <source>
        <strain evidence="2">G02</strain>
    </source>
</reference>
<gene>
    <name evidence="2" type="ORF">Sradi_7035000</name>
</gene>
<reference evidence="2" key="1">
    <citation type="submission" date="2020-06" db="EMBL/GenBank/DDBJ databases">
        <authorList>
            <person name="Li T."/>
            <person name="Hu X."/>
            <person name="Zhang T."/>
            <person name="Song X."/>
            <person name="Zhang H."/>
            <person name="Dai N."/>
            <person name="Sheng W."/>
            <person name="Hou X."/>
            <person name="Wei L."/>
        </authorList>
    </citation>
    <scope>NUCLEOTIDE SEQUENCE</scope>
    <source>
        <strain evidence="2">G02</strain>
        <tissue evidence="2">Leaf</tissue>
    </source>
</reference>
<evidence type="ECO:0000256" key="1">
    <source>
        <dbReference type="SAM" id="MobiDB-lite"/>
    </source>
</evidence>
<sequence length="76" mass="8818">MTTQKAEERARRLEKENAQLKEAKREAATQLAQMEKDLRRLSKASADHEKILRRAVEKAVADYPNSEEGRNFLEAY</sequence>
<dbReference type="AlphaFoldDB" id="A0AAW2J9X8"/>
<evidence type="ECO:0000313" key="2">
    <source>
        <dbReference type="EMBL" id="KAL0291094.1"/>
    </source>
</evidence>
<dbReference type="EMBL" id="JACGWJ010000565">
    <property type="protein sequence ID" value="KAL0291094.1"/>
    <property type="molecule type" value="Genomic_DNA"/>
</dbReference>
<protein>
    <submittedName>
        <fullName evidence="2">Uncharacterized protein</fullName>
    </submittedName>
</protein>
<proteinExistence type="predicted"/>
<name>A0AAW2J9X8_SESRA</name>
<feature type="region of interest" description="Disordered" evidence="1">
    <location>
        <begin position="1"/>
        <end position="25"/>
    </location>
</feature>
<accession>A0AAW2J9X8</accession>
<comment type="caution">
    <text evidence="2">The sequence shown here is derived from an EMBL/GenBank/DDBJ whole genome shotgun (WGS) entry which is preliminary data.</text>
</comment>
<organism evidence="2">
    <name type="scientific">Sesamum radiatum</name>
    <name type="common">Black benniseed</name>
    <dbReference type="NCBI Taxonomy" id="300843"/>
    <lineage>
        <taxon>Eukaryota</taxon>
        <taxon>Viridiplantae</taxon>
        <taxon>Streptophyta</taxon>
        <taxon>Embryophyta</taxon>
        <taxon>Tracheophyta</taxon>
        <taxon>Spermatophyta</taxon>
        <taxon>Magnoliopsida</taxon>
        <taxon>eudicotyledons</taxon>
        <taxon>Gunneridae</taxon>
        <taxon>Pentapetalae</taxon>
        <taxon>asterids</taxon>
        <taxon>lamiids</taxon>
        <taxon>Lamiales</taxon>
        <taxon>Pedaliaceae</taxon>
        <taxon>Sesamum</taxon>
    </lineage>
</organism>